<dbReference type="RefSeq" id="WP_058448248.1">
    <property type="nucleotide sequence ID" value="NZ_CAAAJF010000003.1"/>
</dbReference>
<feature type="region of interest" description="Disordered" evidence="1">
    <location>
        <begin position="495"/>
        <end position="572"/>
    </location>
</feature>
<protein>
    <recommendedName>
        <fullName evidence="6">EbhA protein</fullName>
    </recommendedName>
</protein>
<accession>A0A0W0UZU9</accession>
<keyword evidence="5" id="KW-1185">Reference proteome</keyword>
<dbReference type="Proteomes" id="UP000054715">
    <property type="component" value="Unassembled WGS sequence"/>
</dbReference>
<dbReference type="AlphaFoldDB" id="A0A0W0UZU9"/>
<gene>
    <name evidence="3" type="ORF">A8135_12685</name>
    <name evidence="2" type="ORF">Ljam_0168</name>
</gene>
<reference evidence="3 5" key="2">
    <citation type="submission" date="2016-05" db="EMBL/GenBank/DDBJ databases">
        <authorList>
            <person name="Prochazka B."/>
            <person name="Indra A."/>
            <person name="Hasenberger P."/>
            <person name="Blaschitz M."/>
            <person name="Wagner L."/>
            <person name="Wewalka G."/>
            <person name="Sorschag S."/>
            <person name="Schmid D."/>
            <person name="Ruppitsch W."/>
        </authorList>
    </citation>
    <scope>NUCLEOTIDE SEQUENCE [LARGE SCALE GENOMIC DNA]</scope>
    <source>
        <strain evidence="3 5">974010_12</strain>
    </source>
</reference>
<feature type="region of interest" description="Disordered" evidence="1">
    <location>
        <begin position="441"/>
        <end position="461"/>
    </location>
</feature>
<feature type="compositionally biased region" description="Polar residues" evidence="1">
    <location>
        <begin position="544"/>
        <end position="556"/>
    </location>
</feature>
<dbReference type="PATRIC" id="fig|455.5.peg.176"/>
<dbReference type="OrthoDB" id="9967518at2"/>
<organism evidence="2 4">
    <name type="scientific">Legionella jamestowniensis</name>
    <dbReference type="NCBI Taxonomy" id="455"/>
    <lineage>
        <taxon>Bacteria</taxon>
        <taxon>Pseudomonadati</taxon>
        <taxon>Pseudomonadota</taxon>
        <taxon>Gammaproteobacteria</taxon>
        <taxon>Legionellales</taxon>
        <taxon>Legionellaceae</taxon>
        <taxon>Legionella</taxon>
    </lineage>
</organism>
<evidence type="ECO:0008006" key="6">
    <source>
        <dbReference type="Google" id="ProtNLM"/>
    </source>
</evidence>
<evidence type="ECO:0000313" key="3">
    <source>
        <dbReference type="EMBL" id="OCH98401.1"/>
    </source>
</evidence>
<name>A0A0W0UZU9_9GAMM</name>
<reference evidence="2 4" key="1">
    <citation type="submission" date="2015-11" db="EMBL/GenBank/DDBJ databases">
        <title>Genomic analysis of 38 Legionella species identifies large and diverse effector repertoires.</title>
        <authorList>
            <person name="Burstein D."/>
            <person name="Amaro F."/>
            <person name="Zusman T."/>
            <person name="Lifshitz Z."/>
            <person name="Cohen O."/>
            <person name="Gilbert J.A."/>
            <person name="Pupko T."/>
            <person name="Shuman H.A."/>
            <person name="Segal G."/>
        </authorList>
    </citation>
    <scope>NUCLEOTIDE SEQUENCE [LARGE SCALE GENOMIC DNA]</scope>
    <source>
        <strain evidence="2 4">JA-26-G1-E2</strain>
    </source>
</reference>
<feature type="compositionally biased region" description="Basic and acidic residues" evidence="1">
    <location>
        <begin position="501"/>
        <end position="510"/>
    </location>
</feature>
<feature type="compositionally biased region" description="Basic and acidic residues" evidence="1">
    <location>
        <begin position="517"/>
        <end position="527"/>
    </location>
</feature>
<comment type="caution">
    <text evidence="2">The sequence shown here is derived from an EMBL/GenBank/DDBJ whole genome shotgun (WGS) entry which is preliminary data.</text>
</comment>
<sequence>MPTVVPVSPAEMNQVQIEIFNNLGQLKKDYSRLFEQIKELSVLLLISELDKNPQKKEEVGSEYQALRQKVDKEEKLTTQEEHRLAFLDKLFARYSKEDRKKLGLGELSKQIDNLVIEFGEKVVSGFSLMQRKAQAVGMELDNLPDFIKAEDIKLIMQVLKSSLHLFALSDTWLRRFLEVKKDTPPQELKEKLQAFIKAEISVRDDKDQLLVALQRFERGVLKEFNTYSRELKLAKKLIKSFEEYSDPAGNPFRVAVHTVLNRLNIISNTMVDQESAKFQRTEFYKNIPLERDKRNALIAHMKKFEEFLPVEQKIQFIERVLNSQKRAQFTGEDIESQKRQYKEDKAAFAPLFKNKQFIQKLSELHTVFKAIESAKVAYLEAEENANANDKSHQQEHKIDYRCAKYREQILKVPTEDENPNIKYIQRKSVKSRMSVIPVFASEQPQVSDENSEKEKVASTPSRKRTLFVMKENEVGCQFERGKRVKTRVNIASFFSSQQSDNDSRQEKKEVAAPSRKRTLEQPEDRGNHGCIRQKRKKAKADISSFFSGQPSMSDKTPAQEESKVFNSKTKLT</sequence>
<dbReference type="EMBL" id="LNYG01000001">
    <property type="protein sequence ID" value="KTD13378.1"/>
    <property type="molecule type" value="Genomic_DNA"/>
</dbReference>
<dbReference type="EMBL" id="LYOZ01000016">
    <property type="protein sequence ID" value="OCH98401.1"/>
    <property type="molecule type" value="Genomic_DNA"/>
</dbReference>
<evidence type="ECO:0000313" key="5">
    <source>
        <dbReference type="Proteomes" id="UP000093336"/>
    </source>
</evidence>
<dbReference type="Proteomes" id="UP000093336">
    <property type="component" value="Unassembled WGS sequence"/>
</dbReference>
<proteinExistence type="predicted"/>
<evidence type="ECO:0000313" key="2">
    <source>
        <dbReference type="EMBL" id="KTD13378.1"/>
    </source>
</evidence>
<evidence type="ECO:0000313" key="4">
    <source>
        <dbReference type="Proteomes" id="UP000054715"/>
    </source>
</evidence>
<evidence type="ECO:0000256" key="1">
    <source>
        <dbReference type="SAM" id="MobiDB-lite"/>
    </source>
</evidence>